<accession>A0A1B2EHR7</accession>
<reference evidence="8" key="1">
    <citation type="submission" date="2016-07" db="EMBL/GenBank/DDBJ databases">
        <title>Microvirga ossetica sp. nov. a new species of rhizobia isolated from root nodules of the legume species Vicia alpestris Steven originated from North Ossetia region in the Caucasus.</title>
        <authorList>
            <person name="Safronova V.I."/>
            <person name="Kuznetsova I.G."/>
            <person name="Sazanova A.L."/>
            <person name="Belimov A."/>
            <person name="Andronov E."/>
            <person name="Osledkin Y.S."/>
            <person name="Onishchuk O.P."/>
            <person name="Kurchak O.N."/>
            <person name="Shaposhnikov A.I."/>
            <person name="Willems A."/>
            <person name="Tikhonovich I.A."/>
        </authorList>
    </citation>
    <scope>NUCLEOTIDE SEQUENCE [LARGE SCALE GENOMIC DNA]</scope>
    <source>
        <strain evidence="8">V5/3M</strain>
    </source>
</reference>
<dbReference type="EMBL" id="CP016616">
    <property type="protein sequence ID" value="ANY79535.1"/>
    <property type="molecule type" value="Genomic_DNA"/>
</dbReference>
<dbReference type="UniPathway" id="UPA00124"/>
<dbReference type="InterPro" id="IPR005913">
    <property type="entry name" value="dTDP_dehydrorham_reduct"/>
</dbReference>
<dbReference type="InterPro" id="IPR029903">
    <property type="entry name" value="RmlD-like-bd"/>
</dbReference>
<dbReference type="EC" id="1.1.1.133" evidence="3 6"/>
<dbReference type="InterPro" id="IPR036291">
    <property type="entry name" value="NAD(P)-bd_dom_sf"/>
</dbReference>
<evidence type="ECO:0000256" key="4">
    <source>
        <dbReference type="ARBA" id="ARBA00017099"/>
    </source>
</evidence>
<dbReference type="Pfam" id="PF04321">
    <property type="entry name" value="RmlD_sub_bind"/>
    <property type="match status" value="1"/>
</dbReference>
<gene>
    <name evidence="8" type="ORF">BB934_15965</name>
</gene>
<dbReference type="GO" id="GO:0019305">
    <property type="term" value="P:dTDP-rhamnose biosynthetic process"/>
    <property type="evidence" value="ECO:0007669"/>
    <property type="project" value="UniProtKB-UniPathway"/>
</dbReference>
<dbReference type="RefSeq" id="WP_099510549.1">
    <property type="nucleotide sequence ID" value="NZ_CP016616.1"/>
</dbReference>
<dbReference type="PANTHER" id="PTHR10491:SF4">
    <property type="entry name" value="METHIONINE ADENOSYLTRANSFERASE 2 SUBUNIT BETA"/>
    <property type="match status" value="1"/>
</dbReference>
<comment type="similarity">
    <text evidence="2 6">Belongs to the dTDP-4-dehydrorhamnose reductase family.</text>
</comment>
<dbReference type="KEGG" id="moc:BB934_15965"/>
<dbReference type="NCBIfam" id="TIGR01214">
    <property type="entry name" value="rmlD"/>
    <property type="match status" value="1"/>
</dbReference>
<dbReference type="Gene3D" id="3.40.50.720">
    <property type="entry name" value="NAD(P)-binding Rossmann-like Domain"/>
    <property type="match status" value="1"/>
</dbReference>
<evidence type="ECO:0000256" key="5">
    <source>
        <dbReference type="ARBA" id="ARBA00048200"/>
    </source>
</evidence>
<name>A0A1B2EHR7_9HYPH</name>
<comment type="function">
    <text evidence="6">Catalyzes the reduction of dTDP-6-deoxy-L-lyxo-4-hexulose to yield dTDP-L-rhamnose.</text>
</comment>
<comment type="catalytic activity">
    <reaction evidence="5 6">
        <text>dTDP-beta-L-rhamnose + NADP(+) = dTDP-4-dehydro-beta-L-rhamnose + NADPH + H(+)</text>
        <dbReference type="Rhea" id="RHEA:21796"/>
        <dbReference type="ChEBI" id="CHEBI:15378"/>
        <dbReference type="ChEBI" id="CHEBI:57510"/>
        <dbReference type="ChEBI" id="CHEBI:57783"/>
        <dbReference type="ChEBI" id="CHEBI:58349"/>
        <dbReference type="ChEBI" id="CHEBI:62830"/>
        <dbReference type="EC" id="1.1.1.133"/>
    </reaction>
</comment>
<dbReference type="CDD" id="cd05254">
    <property type="entry name" value="dTDP_HR_like_SDR_e"/>
    <property type="match status" value="1"/>
</dbReference>
<proteinExistence type="inferred from homology"/>
<keyword evidence="6" id="KW-0560">Oxidoreductase</keyword>
<evidence type="ECO:0000256" key="1">
    <source>
        <dbReference type="ARBA" id="ARBA00004781"/>
    </source>
</evidence>
<evidence type="ECO:0000256" key="6">
    <source>
        <dbReference type="RuleBase" id="RU364082"/>
    </source>
</evidence>
<dbReference type="Gene3D" id="3.90.25.10">
    <property type="entry name" value="UDP-galactose 4-epimerase, domain 1"/>
    <property type="match status" value="1"/>
</dbReference>
<dbReference type="PANTHER" id="PTHR10491">
    <property type="entry name" value="DTDP-4-DEHYDRORHAMNOSE REDUCTASE"/>
    <property type="match status" value="1"/>
</dbReference>
<evidence type="ECO:0000256" key="2">
    <source>
        <dbReference type="ARBA" id="ARBA00010944"/>
    </source>
</evidence>
<dbReference type="OrthoDB" id="9803892at2"/>
<comment type="pathway">
    <text evidence="1 6">Carbohydrate biosynthesis; dTDP-L-rhamnose biosynthesis.</text>
</comment>
<comment type="cofactor">
    <cofactor evidence="6">
        <name>Mg(2+)</name>
        <dbReference type="ChEBI" id="CHEBI:18420"/>
    </cofactor>
    <text evidence="6">Binds 1 Mg(2+) ion per monomer.</text>
</comment>
<dbReference type="SUPFAM" id="SSF51735">
    <property type="entry name" value="NAD(P)-binding Rossmann-fold domains"/>
    <property type="match status" value="1"/>
</dbReference>
<evidence type="ECO:0000256" key="3">
    <source>
        <dbReference type="ARBA" id="ARBA00012929"/>
    </source>
</evidence>
<dbReference type="AlphaFoldDB" id="A0A1B2EHR7"/>
<sequence length="295" mass="31475">MILVFGSGGQLGQELVGLARVSGVPLAALTRAQADISDLAQVEQALAEIRPSIVLNASAYTKVDRAETEEEEAFQANAMGPEILARACAAANLPLIHVSTDYVFDGTQSGAYRESDPVAPLGVYGRSKLAGEEAIRRQLPQHVIVRTSWVYGIHGANFLKTILRLASERDELRIVGDQRGCPTSTMDLGRALLAVAQALGEGWAVPGTYHLAGTGVTTWHGFASRIVAAQTPFTGRSPSVVPIRTEEYPTPATRPVNSELDSSMFGRTFGFAARPWETAVDGTVARLLSRGQTTS</sequence>
<keyword evidence="6" id="KW-0521">NADP</keyword>
<dbReference type="GO" id="GO:0008831">
    <property type="term" value="F:dTDP-4-dehydrorhamnose reductase activity"/>
    <property type="evidence" value="ECO:0007669"/>
    <property type="project" value="UniProtKB-EC"/>
</dbReference>
<organism evidence="8">
    <name type="scientific">Microvirga ossetica</name>
    <dbReference type="NCBI Taxonomy" id="1882682"/>
    <lineage>
        <taxon>Bacteria</taxon>
        <taxon>Pseudomonadati</taxon>
        <taxon>Pseudomonadota</taxon>
        <taxon>Alphaproteobacteria</taxon>
        <taxon>Hyphomicrobiales</taxon>
        <taxon>Methylobacteriaceae</taxon>
        <taxon>Microvirga</taxon>
    </lineage>
</organism>
<protein>
    <recommendedName>
        <fullName evidence="4 6">dTDP-4-dehydrorhamnose reductase</fullName>
        <ecNumber evidence="3 6">1.1.1.133</ecNumber>
    </recommendedName>
</protein>
<evidence type="ECO:0000313" key="8">
    <source>
        <dbReference type="EMBL" id="ANY79535.1"/>
    </source>
</evidence>
<feature type="domain" description="RmlD-like substrate binding" evidence="7">
    <location>
        <begin position="2"/>
        <end position="287"/>
    </location>
</feature>
<evidence type="ECO:0000259" key="7">
    <source>
        <dbReference type="Pfam" id="PF04321"/>
    </source>
</evidence>